<keyword evidence="3" id="KW-1185">Reference proteome</keyword>
<dbReference type="PANTHER" id="PTHR11686:SF9">
    <property type="entry name" value="RE13973P"/>
    <property type="match status" value="1"/>
</dbReference>
<dbReference type="PANTHER" id="PTHR11686">
    <property type="entry name" value="GAMMA GLUTAMYL TRANSPEPTIDASE"/>
    <property type="match status" value="1"/>
</dbReference>
<dbReference type="AlphaFoldDB" id="A0AAQ4EXT7"/>
<name>A0AAQ4EXT7_AMBAM</name>
<accession>A0AAQ4EXT7</accession>
<evidence type="ECO:0000313" key="3">
    <source>
        <dbReference type="Proteomes" id="UP001321473"/>
    </source>
</evidence>
<organism evidence="2 3">
    <name type="scientific">Amblyomma americanum</name>
    <name type="common">Lone star tick</name>
    <dbReference type="NCBI Taxonomy" id="6943"/>
    <lineage>
        <taxon>Eukaryota</taxon>
        <taxon>Metazoa</taxon>
        <taxon>Ecdysozoa</taxon>
        <taxon>Arthropoda</taxon>
        <taxon>Chelicerata</taxon>
        <taxon>Arachnida</taxon>
        <taxon>Acari</taxon>
        <taxon>Parasitiformes</taxon>
        <taxon>Ixodida</taxon>
        <taxon>Ixodoidea</taxon>
        <taxon>Ixodidae</taxon>
        <taxon>Amblyomminae</taxon>
        <taxon>Amblyomma</taxon>
    </lineage>
</organism>
<dbReference type="PRINTS" id="PR01210">
    <property type="entry name" value="GGTRANSPTASE"/>
</dbReference>
<gene>
    <name evidence="2" type="ORF">V5799_019118</name>
</gene>
<sequence>MCSYHSYRFSLRSEETQRSHNKASAAVLVFFLVFMTLLIMATVVLALLLSRKPGAPSRQPRFVSPTRMGVFHGWIAISGARHCNNVTRSARNATAVVVRPRAPGAAQITMYRDNDNASLVGGVLTLKDFEDFRAQLESPVSVLLSRDEWLFTTPAPTSGAVLAFVVSVLDRFRREGLLADDELSAHRLVEALKFGFARRFQLGDPDSFEIKEVRIRPSFVASCAAFGKLNAVRSDLIATLFSNV</sequence>
<dbReference type="Proteomes" id="UP001321473">
    <property type="component" value="Unassembled WGS sequence"/>
</dbReference>
<proteinExistence type="predicted"/>
<feature type="transmembrane region" description="Helical" evidence="1">
    <location>
        <begin position="25"/>
        <end position="49"/>
    </location>
</feature>
<dbReference type="GO" id="GO:0006751">
    <property type="term" value="P:glutathione catabolic process"/>
    <property type="evidence" value="ECO:0007669"/>
    <property type="project" value="InterPro"/>
</dbReference>
<comment type="caution">
    <text evidence="2">The sequence shown here is derived from an EMBL/GenBank/DDBJ whole genome shotgun (WGS) entry which is preliminary data.</text>
</comment>
<dbReference type="Pfam" id="PF01019">
    <property type="entry name" value="G_glu_transpept"/>
    <property type="match status" value="1"/>
</dbReference>
<keyword evidence="1" id="KW-0812">Transmembrane</keyword>
<keyword evidence="1" id="KW-0472">Membrane</keyword>
<dbReference type="EMBL" id="JARKHS020009714">
    <property type="protein sequence ID" value="KAK8779541.1"/>
    <property type="molecule type" value="Genomic_DNA"/>
</dbReference>
<keyword evidence="1" id="KW-1133">Transmembrane helix</keyword>
<dbReference type="InterPro" id="IPR029055">
    <property type="entry name" value="Ntn_hydrolases_N"/>
</dbReference>
<dbReference type="InterPro" id="IPR000101">
    <property type="entry name" value="GGT_peptidase"/>
</dbReference>
<dbReference type="SUPFAM" id="SSF56235">
    <property type="entry name" value="N-terminal nucleophile aminohydrolases (Ntn hydrolases)"/>
    <property type="match status" value="1"/>
</dbReference>
<dbReference type="Gene3D" id="1.10.246.130">
    <property type="match status" value="1"/>
</dbReference>
<dbReference type="GO" id="GO:0036374">
    <property type="term" value="F:glutathione hydrolase activity"/>
    <property type="evidence" value="ECO:0007669"/>
    <property type="project" value="InterPro"/>
</dbReference>
<evidence type="ECO:0000256" key="1">
    <source>
        <dbReference type="SAM" id="Phobius"/>
    </source>
</evidence>
<dbReference type="InterPro" id="IPR043138">
    <property type="entry name" value="GGT_lsub"/>
</dbReference>
<reference evidence="2 3" key="1">
    <citation type="journal article" date="2023" name="Arcadia Sci">
        <title>De novo assembly of a long-read Amblyomma americanum tick genome.</title>
        <authorList>
            <person name="Chou S."/>
            <person name="Poskanzer K.E."/>
            <person name="Rollins M."/>
            <person name="Thuy-Boun P.S."/>
        </authorList>
    </citation>
    <scope>NUCLEOTIDE SEQUENCE [LARGE SCALE GENOMIC DNA]</scope>
    <source>
        <strain evidence="2">F_SG_1</strain>
        <tissue evidence="2">Salivary glands</tissue>
    </source>
</reference>
<protein>
    <submittedName>
        <fullName evidence="2">Uncharacterized protein</fullName>
    </submittedName>
</protein>
<evidence type="ECO:0000313" key="2">
    <source>
        <dbReference type="EMBL" id="KAK8779541.1"/>
    </source>
</evidence>
<dbReference type="GO" id="GO:0005886">
    <property type="term" value="C:plasma membrane"/>
    <property type="evidence" value="ECO:0007669"/>
    <property type="project" value="TreeGrafter"/>
</dbReference>